<dbReference type="HOGENOM" id="CLU_105851_5_0_9"/>
<accession>A0A125WA09</accession>
<dbReference type="Pfam" id="PF04237">
    <property type="entry name" value="YjbR"/>
    <property type="match status" value="1"/>
</dbReference>
<dbReference type="InterPro" id="IPR038056">
    <property type="entry name" value="YjbR-like_sf"/>
</dbReference>
<name>A0A125WA09_ENTFL</name>
<dbReference type="AlphaFoldDB" id="A0A125WA09"/>
<gene>
    <name evidence="1" type="ORF">HMPREF9498_00135</name>
</gene>
<evidence type="ECO:0000313" key="2">
    <source>
        <dbReference type="Proteomes" id="UP000004846"/>
    </source>
</evidence>
<dbReference type="PANTHER" id="PTHR35145">
    <property type="entry name" value="CYTOPLASMIC PROTEIN-RELATED"/>
    <property type="match status" value="1"/>
</dbReference>
<dbReference type="Gene3D" id="3.90.1150.30">
    <property type="match status" value="1"/>
</dbReference>
<dbReference type="EMBL" id="AEBR01000005">
    <property type="protein sequence ID" value="EFM84160.1"/>
    <property type="molecule type" value="Genomic_DNA"/>
</dbReference>
<dbReference type="PANTHER" id="PTHR35145:SF1">
    <property type="entry name" value="CYTOPLASMIC PROTEIN"/>
    <property type="match status" value="1"/>
</dbReference>
<reference evidence="1 2" key="1">
    <citation type="submission" date="2010-07" db="EMBL/GenBank/DDBJ databases">
        <authorList>
            <person name="Sid Ahmed O."/>
        </authorList>
    </citation>
    <scope>NUCLEOTIDE SEQUENCE [LARGE SCALE GENOMIC DNA]</scope>
    <source>
        <strain evidence="1 2">TX4248</strain>
    </source>
</reference>
<organism evidence="1 2">
    <name type="scientific">Enterococcus faecalis TX4248</name>
    <dbReference type="NCBI Taxonomy" id="749495"/>
    <lineage>
        <taxon>Bacteria</taxon>
        <taxon>Bacillati</taxon>
        <taxon>Bacillota</taxon>
        <taxon>Bacilli</taxon>
        <taxon>Lactobacillales</taxon>
        <taxon>Enterococcaceae</taxon>
        <taxon>Enterococcus</taxon>
    </lineage>
</organism>
<comment type="caution">
    <text evidence="1">The sequence shown here is derived from an EMBL/GenBank/DDBJ whole genome shotgun (WGS) entry which is preliminary data.</text>
</comment>
<dbReference type="SUPFAM" id="SSF142906">
    <property type="entry name" value="YjbR-like"/>
    <property type="match status" value="1"/>
</dbReference>
<dbReference type="InterPro" id="IPR058532">
    <property type="entry name" value="YjbR/MT2646/Rv2570-like"/>
</dbReference>
<sequence>MPSLNERKKPMTFQETISAYIQERYQITPDFPFKKHPDYLVFRHPRNAKWFALIMPLDAQLLGATENKQLTILTVKLAPELIALLKNQPGYFPAYHMNKEHWLSLSEEIPLSQVFSFIDESYQRSY</sequence>
<proteinExistence type="predicted"/>
<dbReference type="Proteomes" id="UP000004846">
    <property type="component" value="Unassembled WGS sequence"/>
</dbReference>
<evidence type="ECO:0000313" key="1">
    <source>
        <dbReference type="EMBL" id="EFM84160.1"/>
    </source>
</evidence>
<protein>
    <recommendedName>
        <fullName evidence="3">MmcQ/YjbR family DNA-binding protein</fullName>
    </recommendedName>
</protein>
<evidence type="ECO:0008006" key="3">
    <source>
        <dbReference type="Google" id="ProtNLM"/>
    </source>
</evidence>
<dbReference type="RefSeq" id="WP_002385048.1">
    <property type="nucleotide sequence ID" value="NZ_GL454411.1"/>
</dbReference>
<dbReference type="InterPro" id="IPR007351">
    <property type="entry name" value="YjbR"/>
</dbReference>